<feature type="region of interest" description="Disordered" evidence="1">
    <location>
        <begin position="28"/>
        <end position="89"/>
    </location>
</feature>
<dbReference type="Proteomes" id="UP001056384">
    <property type="component" value="Chromosome 1"/>
</dbReference>
<evidence type="ECO:0000256" key="1">
    <source>
        <dbReference type="SAM" id="MobiDB-lite"/>
    </source>
</evidence>
<evidence type="ECO:0000313" key="2">
    <source>
        <dbReference type="EMBL" id="USW47079.1"/>
    </source>
</evidence>
<feature type="compositionally biased region" description="Polar residues" evidence="1">
    <location>
        <begin position="389"/>
        <end position="419"/>
    </location>
</feature>
<feature type="compositionally biased region" description="Polar residues" evidence="1">
    <location>
        <begin position="658"/>
        <end position="670"/>
    </location>
</feature>
<feature type="region of interest" description="Disordered" evidence="1">
    <location>
        <begin position="620"/>
        <end position="796"/>
    </location>
</feature>
<feature type="compositionally biased region" description="Polar residues" evidence="1">
    <location>
        <begin position="769"/>
        <end position="789"/>
    </location>
</feature>
<organism evidence="2 3">
    <name type="scientific">Septoria linicola</name>
    <dbReference type="NCBI Taxonomy" id="215465"/>
    <lineage>
        <taxon>Eukaryota</taxon>
        <taxon>Fungi</taxon>
        <taxon>Dikarya</taxon>
        <taxon>Ascomycota</taxon>
        <taxon>Pezizomycotina</taxon>
        <taxon>Dothideomycetes</taxon>
        <taxon>Dothideomycetidae</taxon>
        <taxon>Mycosphaerellales</taxon>
        <taxon>Mycosphaerellaceae</taxon>
        <taxon>Septoria</taxon>
    </lineage>
</organism>
<dbReference type="EMBL" id="CP099418">
    <property type="protein sequence ID" value="USW47079.1"/>
    <property type="molecule type" value="Genomic_DNA"/>
</dbReference>
<feature type="compositionally biased region" description="Basic and acidic residues" evidence="1">
    <location>
        <begin position="689"/>
        <end position="702"/>
    </location>
</feature>
<reference evidence="2" key="1">
    <citation type="submission" date="2022-06" db="EMBL/GenBank/DDBJ databases">
        <title>Complete genome sequences of two strains of the flax pathogen Septoria linicola.</title>
        <authorList>
            <person name="Lapalu N."/>
            <person name="Simon A."/>
            <person name="Demenou B."/>
            <person name="Paumier D."/>
            <person name="Guillot M.-P."/>
            <person name="Gout L."/>
            <person name="Valade R."/>
        </authorList>
    </citation>
    <scope>NUCLEOTIDE SEQUENCE</scope>
    <source>
        <strain evidence="2">SE15195</strain>
    </source>
</reference>
<dbReference type="AlphaFoldDB" id="A0A9Q9AGD3"/>
<feature type="compositionally biased region" description="Polar residues" evidence="1">
    <location>
        <begin position="107"/>
        <end position="120"/>
    </location>
</feature>
<feature type="region of interest" description="Disordered" evidence="1">
    <location>
        <begin position="272"/>
        <end position="421"/>
    </location>
</feature>
<sequence>MSMSSDELFFDVDERSRERQFALAMHARGIYNHNQSQADRTDDESYGTRDRRNTVRSRSLGGGGRSRSESSTHRRSRYSLQQQVNVPEVPKIPPHYLVVSAGGGTSMLQTRQKGNAQSSLPLLPQHYNPSHDQSPNTSAGERESFGYTQSQSPSAIIAITDDNHSKLVARQVLHQPGTAHPGESLARIHRGSRTVSNHPRPPQARVLNLDRELLEPRTPETNSSNFPNSFTSATVMPRERLHDDHDDYFLELANEQGPATDDIASLRRSMSRASFSSKRRSLPVDAVRPSTSGGNMYSRPPSRLENLRASTGLFHHSDAPRRTSLTRTSHYDDTASAAAGRPRRFSALLDHSPVSPRQRTRSPESQSYGRRRSSFGTAPSEPRHRGSSIYLTPTLESQESPTESSDQPQTDSSVESQPADTVWDELDELKSRIKKLESGDKKPSSSAAASGDSSDRPRTATTAPTTITSSPKQPRKQDLPQPQKTTPSPPATEQNEVGSLWANVHPLLHDALGKSKDSLSSSVFHNLEAVVADALQLAALTGTLGSQSNPNVAINERQVRRRVDNLCRNMTDLAIALREPKQEASILVSSPAQIESPAADLPLRRFSRTSSLAVAAPTVGRPMSRLEQRKSSLLGPQALGTVTNISPRGSHGELSASEAESTPTHSSSLQPPRRISAVPSRAMRSRLQQTREESHADEERAQRPPSRAMTDFSSSFRVTSRLASQDRSPGAQRRTPSLRDTLATRRKYDTPPVLEEDVASPVPQPRNRVFSSGQQPQYNKVPSRTSSIIRSKHLTE</sequence>
<feature type="region of interest" description="Disordered" evidence="1">
    <location>
        <begin position="435"/>
        <end position="494"/>
    </location>
</feature>
<accession>A0A9Q9AGD3</accession>
<feature type="compositionally biased region" description="Polar residues" evidence="1">
    <location>
        <begin position="127"/>
        <end position="139"/>
    </location>
</feature>
<feature type="region of interest" description="Disordered" evidence="1">
    <location>
        <begin position="107"/>
        <end position="151"/>
    </location>
</feature>
<proteinExistence type="predicted"/>
<gene>
    <name evidence="2" type="ORF">Slin15195_G003980</name>
</gene>
<name>A0A9Q9AGD3_9PEZI</name>
<feature type="compositionally biased region" description="Polar residues" evidence="1">
    <location>
        <begin position="480"/>
        <end position="494"/>
    </location>
</feature>
<protein>
    <submittedName>
        <fullName evidence="2">Uncharacterized protein</fullName>
    </submittedName>
</protein>
<evidence type="ECO:0000313" key="3">
    <source>
        <dbReference type="Proteomes" id="UP001056384"/>
    </source>
</evidence>
<keyword evidence="3" id="KW-1185">Reference proteome</keyword>
<feature type="compositionally biased region" description="Polar residues" evidence="1">
    <location>
        <begin position="711"/>
        <end position="727"/>
    </location>
</feature>
<dbReference type="OrthoDB" id="5369729at2759"/>